<name>A0ABN1JJS2_9FLAO</name>
<dbReference type="RefSeq" id="WP_335974327.1">
    <property type="nucleotide sequence ID" value="NZ_BAAAGF010000001.1"/>
</dbReference>
<keyword evidence="1" id="KW-0472">Membrane</keyword>
<evidence type="ECO:0000313" key="5">
    <source>
        <dbReference type="Proteomes" id="UP001500736"/>
    </source>
</evidence>
<dbReference type="InterPro" id="IPR036737">
    <property type="entry name" value="OmpA-like_sf"/>
</dbReference>
<dbReference type="SUPFAM" id="SSF103088">
    <property type="entry name" value="OmpA-like"/>
    <property type="match status" value="1"/>
</dbReference>
<evidence type="ECO:0000256" key="2">
    <source>
        <dbReference type="SAM" id="SignalP"/>
    </source>
</evidence>
<protein>
    <recommendedName>
        <fullName evidence="3">OmpA-like domain-containing protein</fullName>
    </recommendedName>
</protein>
<keyword evidence="5" id="KW-1185">Reference proteome</keyword>
<evidence type="ECO:0000259" key="3">
    <source>
        <dbReference type="PROSITE" id="PS51123"/>
    </source>
</evidence>
<dbReference type="EMBL" id="BAAAGF010000001">
    <property type="protein sequence ID" value="GAA0741315.1"/>
    <property type="molecule type" value="Genomic_DNA"/>
</dbReference>
<dbReference type="InterPro" id="IPR006665">
    <property type="entry name" value="OmpA-like"/>
</dbReference>
<gene>
    <name evidence="4" type="ORF">GCM10009431_12340</name>
</gene>
<keyword evidence="2" id="KW-0732">Signal</keyword>
<reference evidence="4 5" key="1">
    <citation type="journal article" date="2019" name="Int. J. Syst. Evol. Microbiol.">
        <title>The Global Catalogue of Microorganisms (GCM) 10K type strain sequencing project: providing services to taxonomists for standard genome sequencing and annotation.</title>
        <authorList>
            <consortium name="The Broad Institute Genomics Platform"/>
            <consortium name="The Broad Institute Genome Sequencing Center for Infectious Disease"/>
            <person name="Wu L."/>
            <person name="Ma J."/>
        </authorList>
    </citation>
    <scope>NUCLEOTIDE SEQUENCE [LARGE SCALE GENOMIC DNA]</scope>
    <source>
        <strain evidence="4 5">JCM 15976</strain>
    </source>
</reference>
<feature type="domain" description="OmpA-like" evidence="3">
    <location>
        <begin position="63"/>
        <end position="175"/>
    </location>
</feature>
<evidence type="ECO:0000256" key="1">
    <source>
        <dbReference type="PROSITE-ProRule" id="PRU00473"/>
    </source>
</evidence>
<dbReference type="Proteomes" id="UP001500736">
    <property type="component" value="Unassembled WGS sequence"/>
</dbReference>
<dbReference type="PROSITE" id="PS51123">
    <property type="entry name" value="OMPA_2"/>
    <property type="match status" value="1"/>
</dbReference>
<feature type="signal peptide" evidence="2">
    <location>
        <begin position="1"/>
        <end position="21"/>
    </location>
</feature>
<proteinExistence type="predicted"/>
<feature type="chain" id="PRO_5045592594" description="OmpA-like domain-containing protein" evidence="2">
    <location>
        <begin position="22"/>
        <end position="175"/>
    </location>
</feature>
<comment type="caution">
    <text evidence="4">The sequence shown here is derived from an EMBL/GenBank/DDBJ whole genome shotgun (WGS) entry which is preliminary data.</text>
</comment>
<organism evidence="4 5">
    <name type="scientific">Gaetbulibacter jejuensis</name>
    <dbReference type="NCBI Taxonomy" id="584607"/>
    <lineage>
        <taxon>Bacteria</taxon>
        <taxon>Pseudomonadati</taxon>
        <taxon>Bacteroidota</taxon>
        <taxon>Flavobacteriia</taxon>
        <taxon>Flavobacteriales</taxon>
        <taxon>Flavobacteriaceae</taxon>
        <taxon>Gaetbulibacter</taxon>
    </lineage>
</organism>
<evidence type="ECO:0000313" key="4">
    <source>
        <dbReference type="EMBL" id="GAA0741315.1"/>
    </source>
</evidence>
<accession>A0ABN1JJS2</accession>
<dbReference type="PROSITE" id="PS51257">
    <property type="entry name" value="PROKAR_LIPOPROTEIN"/>
    <property type="match status" value="1"/>
</dbReference>
<dbReference type="Gene3D" id="3.30.1330.60">
    <property type="entry name" value="OmpA-like domain"/>
    <property type="match status" value="1"/>
</dbReference>
<sequence>MKNGLYFVISLLLLTSCGAIKYNCADLESIEKIPTETLIKTSDSISKLWNLAWKEKEEMEKIGLTVDYSFVNPVYFEQNCNSTTELKEAYHIISTMIKYRMIKVRIVGNSDSVEIENKPKLSLERAEFIKAIFMKNGVEKNRIEILDAKFDRPNGPKLKNGNKENRRVDFEIIAD</sequence>